<feature type="transmembrane region" description="Helical" evidence="7">
    <location>
        <begin position="186"/>
        <end position="212"/>
    </location>
</feature>
<evidence type="ECO:0000259" key="8">
    <source>
        <dbReference type="Pfam" id="PF01545"/>
    </source>
</evidence>
<accession>A0A0R0ANV8</accession>
<keyword evidence="3" id="KW-0406">Ion transport</keyword>
<dbReference type="Pfam" id="PF01545">
    <property type="entry name" value="Cation_efflux"/>
    <property type="match status" value="1"/>
</dbReference>
<feature type="transmembrane region" description="Helical" evidence="7">
    <location>
        <begin position="126"/>
        <end position="149"/>
    </location>
</feature>
<evidence type="ECO:0000313" key="9">
    <source>
        <dbReference type="EMBL" id="KRG43294.1"/>
    </source>
</evidence>
<feature type="transmembrane region" description="Helical" evidence="7">
    <location>
        <begin position="218"/>
        <end position="235"/>
    </location>
</feature>
<evidence type="ECO:0000256" key="3">
    <source>
        <dbReference type="ARBA" id="ARBA00022906"/>
    </source>
</evidence>
<keyword evidence="5 7" id="KW-0472">Membrane</keyword>
<dbReference type="InterPro" id="IPR058533">
    <property type="entry name" value="Cation_efflux_TM"/>
</dbReference>
<dbReference type="SUPFAM" id="SSF161111">
    <property type="entry name" value="Cation efflux protein transmembrane domain-like"/>
    <property type="match status" value="1"/>
</dbReference>
<dbReference type="NCBIfam" id="NF033827">
    <property type="entry name" value="CDF_efflux_DmeF"/>
    <property type="match status" value="1"/>
</dbReference>
<dbReference type="OrthoDB" id="271709at2"/>
<dbReference type="NCBIfam" id="TIGR01297">
    <property type="entry name" value="CDF"/>
    <property type="match status" value="1"/>
</dbReference>
<evidence type="ECO:0000256" key="4">
    <source>
        <dbReference type="ARBA" id="ARBA00022989"/>
    </source>
</evidence>
<keyword evidence="3" id="KW-0864">Zinc transport</keyword>
<comment type="subcellular location">
    <subcellularLocation>
        <location evidence="1">Membrane</location>
        <topology evidence="1">Multi-pass membrane protein</topology>
    </subcellularLocation>
</comment>
<feature type="domain" description="Cation efflux protein transmembrane" evidence="8">
    <location>
        <begin position="30"/>
        <end position="243"/>
    </location>
</feature>
<evidence type="ECO:0000256" key="2">
    <source>
        <dbReference type="ARBA" id="ARBA00022692"/>
    </source>
</evidence>
<reference evidence="9 10" key="1">
    <citation type="submission" date="2015-10" db="EMBL/GenBank/DDBJ databases">
        <title>Genome sequencing and analysis of members of genus Stenotrophomonas.</title>
        <authorList>
            <person name="Patil P.P."/>
            <person name="Midha S."/>
            <person name="Patil P.B."/>
        </authorList>
    </citation>
    <scope>NUCLEOTIDE SEQUENCE [LARGE SCALE GENOMIC DNA]</scope>
    <source>
        <strain evidence="9 10">JCM 16536</strain>
    </source>
</reference>
<gene>
    <name evidence="9" type="ORF">ARC20_00910</name>
</gene>
<keyword evidence="4 7" id="KW-1133">Transmembrane helix</keyword>
<proteinExistence type="predicted"/>
<organism evidence="9 10">
    <name type="scientific">Stenotrophomonas panacihumi</name>
    <dbReference type="NCBI Taxonomy" id="676599"/>
    <lineage>
        <taxon>Bacteria</taxon>
        <taxon>Pseudomonadati</taxon>
        <taxon>Pseudomonadota</taxon>
        <taxon>Gammaproteobacteria</taxon>
        <taxon>Lysobacterales</taxon>
        <taxon>Lysobacteraceae</taxon>
        <taxon>Stenotrophomonas</taxon>
    </lineage>
</organism>
<dbReference type="InterPro" id="IPR027469">
    <property type="entry name" value="Cation_efflux_TMD_sf"/>
</dbReference>
<keyword evidence="10" id="KW-1185">Reference proteome</keyword>
<dbReference type="Proteomes" id="UP000051802">
    <property type="component" value="Unassembled WGS sequence"/>
</dbReference>
<dbReference type="EMBL" id="LLXU01000076">
    <property type="protein sequence ID" value="KRG43294.1"/>
    <property type="molecule type" value="Genomic_DNA"/>
</dbReference>
<dbReference type="STRING" id="676599.ARC20_00910"/>
<name>A0A0R0ANV8_9GAMM</name>
<dbReference type="GO" id="GO:0005886">
    <property type="term" value="C:plasma membrane"/>
    <property type="evidence" value="ECO:0007669"/>
    <property type="project" value="TreeGrafter"/>
</dbReference>
<comment type="caution">
    <text evidence="9">The sequence shown here is derived from an EMBL/GenBank/DDBJ whole genome shotgun (WGS) entry which is preliminary data.</text>
</comment>
<keyword evidence="3" id="KW-0862">Zinc</keyword>
<evidence type="ECO:0000313" key="10">
    <source>
        <dbReference type="Proteomes" id="UP000051802"/>
    </source>
</evidence>
<sequence length="321" mass="35078">MSLEAAAAQRRHSHAFDTGNAGAERAARRAMWLTLAMMVVEISGGWWFNSMAVLADGWHMSSHALALGLSAFAYACARRYAGDGRFAFGTWKIEILGGYTSAILLLVVAGLMAFQSVERLITPSPIHYREAIAIAVVGLAVNLLCAWWLRDHDHGHDHGHHHGDAHDHDHDHGHHHHHHDLNQRSAYLHVIADAATSVLAIVALLGGMYLGARWLDPVMGLAGAVLVTVWAWGLLRSSGRVLLDAEMDAPVVEEVREVIEQGDVRARISDLHVWKVGRGKFACVVSLVTDSPLGADDFRAMLAIHEELVHVTVEVHRLPAG</sequence>
<keyword evidence="2 7" id="KW-0812">Transmembrane</keyword>
<feature type="transmembrane region" description="Helical" evidence="7">
    <location>
        <begin position="93"/>
        <end position="114"/>
    </location>
</feature>
<dbReference type="PANTHER" id="PTHR11562:SF40">
    <property type="entry name" value="CATION EFFLUX SYSTEM PROTEIN"/>
    <property type="match status" value="1"/>
</dbReference>
<feature type="transmembrane region" description="Helical" evidence="7">
    <location>
        <begin position="30"/>
        <end position="48"/>
    </location>
</feature>
<feature type="compositionally biased region" description="Basic and acidic residues" evidence="6">
    <location>
        <begin position="158"/>
        <end position="172"/>
    </location>
</feature>
<dbReference type="GO" id="GO:0005385">
    <property type="term" value="F:zinc ion transmembrane transporter activity"/>
    <property type="evidence" value="ECO:0007669"/>
    <property type="project" value="TreeGrafter"/>
</dbReference>
<dbReference type="RefSeq" id="WP_057646530.1">
    <property type="nucleotide sequence ID" value="NZ_LLXU01000076.1"/>
</dbReference>
<dbReference type="InterPro" id="IPR002524">
    <property type="entry name" value="Cation_efflux"/>
</dbReference>
<evidence type="ECO:0000256" key="6">
    <source>
        <dbReference type="SAM" id="MobiDB-lite"/>
    </source>
</evidence>
<dbReference type="AlphaFoldDB" id="A0A0R0ANV8"/>
<protein>
    <submittedName>
        <fullName evidence="9">Cation transporter</fullName>
    </submittedName>
</protein>
<evidence type="ECO:0000256" key="7">
    <source>
        <dbReference type="SAM" id="Phobius"/>
    </source>
</evidence>
<feature type="region of interest" description="Disordered" evidence="6">
    <location>
        <begin position="158"/>
        <end position="178"/>
    </location>
</feature>
<dbReference type="InterPro" id="IPR050681">
    <property type="entry name" value="CDF/SLC30A"/>
</dbReference>
<evidence type="ECO:0000256" key="5">
    <source>
        <dbReference type="ARBA" id="ARBA00023136"/>
    </source>
</evidence>
<dbReference type="Gene3D" id="1.20.1510.10">
    <property type="entry name" value="Cation efflux protein transmembrane domain"/>
    <property type="match status" value="1"/>
</dbReference>
<dbReference type="PANTHER" id="PTHR11562">
    <property type="entry name" value="CATION EFFLUX PROTEIN/ ZINC TRANSPORTER"/>
    <property type="match status" value="1"/>
</dbReference>
<feature type="transmembrane region" description="Helical" evidence="7">
    <location>
        <begin position="60"/>
        <end position="81"/>
    </location>
</feature>
<keyword evidence="3" id="KW-0813">Transport</keyword>
<evidence type="ECO:0000256" key="1">
    <source>
        <dbReference type="ARBA" id="ARBA00004141"/>
    </source>
</evidence>